<comment type="catalytic activity">
    <reaction evidence="9">
        <text>2-oxoglutarate + O2 + 2 H(+) = ethene + 3 CO2 + H2O</text>
        <dbReference type="Rhea" id="RHEA:31523"/>
        <dbReference type="ChEBI" id="CHEBI:15377"/>
        <dbReference type="ChEBI" id="CHEBI:15378"/>
        <dbReference type="ChEBI" id="CHEBI:15379"/>
        <dbReference type="ChEBI" id="CHEBI:16526"/>
        <dbReference type="ChEBI" id="CHEBI:16810"/>
        <dbReference type="ChEBI" id="CHEBI:18153"/>
        <dbReference type="EC" id="1.13.12.19"/>
    </reaction>
</comment>
<comment type="caution">
    <text evidence="13">The sequence shown here is derived from an EMBL/GenBank/DDBJ whole genome shotgun (WGS) entry which is preliminary data.</text>
</comment>
<dbReference type="PRINTS" id="PR00682">
    <property type="entry name" value="IPNSYNTHASE"/>
</dbReference>
<evidence type="ECO:0000256" key="10">
    <source>
        <dbReference type="ARBA" id="ARBA00049359"/>
    </source>
</evidence>
<keyword evidence="6" id="KW-0266">Ethylene biosynthesis</keyword>
<sequence>MTQQIPTLDIQRFTTDRSAFVQALGDTYAEWGFAGISGHGIDPELITRAMAVAEQFFALPADTKVGYKSTYGGARGYTPFGVEVAKGAQHVDLKEFWHVGREVEGTPRYPQLLPNAWPSEVPEFKPVMLALYDALDQLGRQVLRALALYLGQEETYFEDKVDSGNSILRALHYPPVQDEGTPSVRAAAHEDINLITLLVGSRQSGLEVLSQKGDWVPISIIPGTIIVNIGDMLQRLSNHVLPSTTHRVVNPAGAAAQESRYSIPFFLHPNPDASLDALPECVTAENPKRYPPITANEYLEERLREIGLLK</sequence>
<evidence type="ECO:0000256" key="9">
    <source>
        <dbReference type="ARBA" id="ARBA00047725"/>
    </source>
</evidence>
<gene>
    <name evidence="13" type="ORF">ACFOOG_01390</name>
</gene>
<accession>A0ABV7ZSH2</accession>
<keyword evidence="11" id="KW-0408">Iron</keyword>
<keyword evidence="14" id="KW-1185">Reference proteome</keyword>
<dbReference type="InterPro" id="IPR044861">
    <property type="entry name" value="IPNS-like_FE2OG_OXY"/>
</dbReference>
<dbReference type="InterPro" id="IPR027443">
    <property type="entry name" value="IPNS-like_sf"/>
</dbReference>
<dbReference type="GO" id="GO:0051213">
    <property type="term" value="F:dioxygenase activity"/>
    <property type="evidence" value="ECO:0007669"/>
    <property type="project" value="UniProtKB-KW"/>
</dbReference>
<keyword evidence="11" id="KW-0560">Oxidoreductase</keyword>
<name>A0ABV7ZSH2_9GAMM</name>
<evidence type="ECO:0000256" key="3">
    <source>
        <dbReference type="ARBA" id="ARBA00012293"/>
    </source>
</evidence>
<evidence type="ECO:0000256" key="6">
    <source>
        <dbReference type="ARBA" id="ARBA00022666"/>
    </source>
</evidence>
<evidence type="ECO:0000313" key="14">
    <source>
        <dbReference type="Proteomes" id="UP001595617"/>
    </source>
</evidence>
<keyword evidence="11" id="KW-0479">Metal-binding</keyword>
<dbReference type="RefSeq" id="WP_380692632.1">
    <property type="nucleotide sequence ID" value="NZ_JBHRYR010000002.1"/>
</dbReference>
<comment type="similarity">
    <text evidence="11">Belongs to the iron/ascorbate-dependent oxidoreductase family.</text>
</comment>
<dbReference type="Pfam" id="PF14226">
    <property type="entry name" value="DIOX_N"/>
    <property type="match status" value="1"/>
</dbReference>
<comment type="pathway">
    <text evidence="2">Alkene biosynthesis; ethylene biosynthesis via 2-oxoglutarate.</text>
</comment>
<evidence type="ECO:0000256" key="2">
    <source>
        <dbReference type="ARBA" id="ARBA00004767"/>
    </source>
</evidence>
<evidence type="ECO:0000256" key="7">
    <source>
        <dbReference type="ARBA" id="ARBA00031011"/>
    </source>
</evidence>
<dbReference type="InterPro" id="IPR005123">
    <property type="entry name" value="Oxoglu/Fe-dep_dioxygenase_dom"/>
</dbReference>
<evidence type="ECO:0000313" key="13">
    <source>
        <dbReference type="EMBL" id="MFC3851472.1"/>
    </source>
</evidence>
<evidence type="ECO:0000259" key="12">
    <source>
        <dbReference type="PROSITE" id="PS51471"/>
    </source>
</evidence>
<dbReference type="Pfam" id="PF03171">
    <property type="entry name" value="2OG-FeII_Oxy"/>
    <property type="match status" value="1"/>
</dbReference>
<organism evidence="13 14">
    <name type="scientific">Saccharospirillum mangrovi</name>
    <dbReference type="NCBI Taxonomy" id="2161747"/>
    <lineage>
        <taxon>Bacteria</taxon>
        <taxon>Pseudomonadati</taxon>
        <taxon>Pseudomonadota</taxon>
        <taxon>Gammaproteobacteria</taxon>
        <taxon>Oceanospirillales</taxon>
        <taxon>Saccharospirillaceae</taxon>
        <taxon>Saccharospirillum</taxon>
    </lineage>
</organism>
<dbReference type="SUPFAM" id="SSF51197">
    <property type="entry name" value="Clavaminate synthase-like"/>
    <property type="match status" value="1"/>
</dbReference>
<reference evidence="14" key="1">
    <citation type="journal article" date="2019" name="Int. J. Syst. Evol. Microbiol.">
        <title>The Global Catalogue of Microorganisms (GCM) 10K type strain sequencing project: providing services to taxonomists for standard genome sequencing and annotation.</title>
        <authorList>
            <consortium name="The Broad Institute Genomics Platform"/>
            <consortium name="The Broad Institute Genome Sequencing Center for Infectious Disease"/>
            <person name="Wu L."/>
            <person name="Ma J."/>
        </authorList>
    </citation>
    <scope>NUCLEOTIDE SEQUENCE [LARGE SCALE GENOMIC DNA]</scope>
    <source>
        <strain evidence="14">IBRC 10765</strain>
    </source>
</reference>
<dbReference type="InterPro" id="IPR026992">
    <property type="entry name" value="DIOX_N"/>
</dbReference>
<evidence type="ECO:0000256" key="11">
    <source>
        <dbReference type="RuleBase" id="RU003682"/>
    </source>
</evidence>
<keyword evidence="13" id="KW-0223">Dioxygenase</keyword>
<dbReference type="EC" id="1.14.20.7" evidence="3"/>
<proteinExistence type="inferred from homology"/>
<evidence type="ECO:0000256" key="5">
    <source>
        <dbReference type="ARBA" id="ARBA00019045"/>
    </source>
</evidence>
<evidence type="ECO:0000256" key="8">
    <source>
        <dbReference type="ARBA" id="ARBA00031282"/>
    </source>
</evidence>
<comment type="catalytic activity">
    <reaction evidence="10">
        <text>L-arginine + 2-oxoglutarate + O2 = guanidine + L-glutamate 5-semialdehyde + succinate + CO2</text>
        <dbReference type="Rhea" id="RHEA:31535"/>
        <dbReference type="ChEBI" id="CHEBI:15379"/>
        <dbReference type="ChEBI" id="CHEBI:16526"/>
        <dbReference type="ChEBI" id="CHEBI:16810"/>
        <dbReference type="ChEBI" id="CHEBI:30031"/>
        <dbReference type="ChEBI" id="CHEBI:30087"/>
        <dbReference type="ChEBI" id="CHEBI:32682"/>
        <dbReference type="ChEBI" id="CHEBI:58066"/>
        <dbReference type="EC" id="1.14.20.7"/>
    </reaction>
</comment>
<dbReference type="PROSITE" id="PS51471">
    <property type="entry name" value="FE2OG_OXY"/>
    <property type="match status" value="1"/>
</dbReference>
<feature type="domain" description="Fe2OG dioxygenase" evidence="12">
    <location>
        <begin position="163"/>
        <end position="269"/>
    </location>
</feature>
<protein>
    <recommendedName>
        <fullName evidence="5">2-oxoglutarate-dependent ethylene/succinate-forming enzyme</fullName>
        <ecNumber evidence="4">1.13.12.19</ecNumber>
        <ecNumber evidence="3">1.14.20.7</ecNumber>
    </recommendedName>
    <alternativeName>
        <fullName evidence="7">2-oxoglutarate dioxygenase (ethylene-forming)</fullName>
    </alternativeName>
    <alternativeName>
        <fullName evidence="8">2-oxoglutarate/L-arginine monooxygenase/decarboxylase (succinate-forming)</fullName>
    </alternativeName>
</protein>
<dbReference type="PANTHER" id="PTHR47990">
    <property type="entry name" value="2-OXOGLUTARATE (2OG) AND FE(II)-DEPENDENT OXYGENASE SUPERFAMILY PROTEIN-RELATED"/>
    <property type="match status" value="1"/>
</dbReference>
<dbReference type="Gene3D" id="2.60.120.330">
    <property type="entry name" value="B-lactam Antibiotic, Isopenicillin N Synthase, Chain"/>
    <property type="match status" value="1"/>
</dbReference>
<dbReference type="EC" id="1.13.12.19" evidence="4"/>
<evidence type="ECO:0000256" key="1">
    <source>
        <dbReference type="ARBA" id="ARBA00001954"/>
    </source>
</evidence>
<evidence type="ECO:0000256" key="4">
    <source>
        <dbReference type="ARBA" id="ARBA00012531"/>
    </source>
</evidence>
<dbReference type="InterPro" id="IPR050231">
    <property type="entry name" value="Iron_ascorbate_oxido_reductase"/>
</dbReference>
<dbReference type="Proteomes" id="UP001595617">
    <property type="component" value="Unassembled WGS sequence"/>
</dbReference>
<comment type="cofactor">
    <cofactor evidence="1">
        <name>Fe(2+)</name>
        <dbReference type="ChEBI" id="CHEBI:29033"/>
    </cofactor>
</comment>
<dbReference type="EMBL" id="JBHRYR010000002">
    <property type="protein sequence ID" value="MFC3851472.1"/>
    <property type="molecule type" value="Genomic_DNA"/>
</dbReference>